<evidence type="ECO:0000313" key="2">
    <source>
        <dbReference type="Proteomes" id="UP000270094"/>
    </source>
</evidence>
<reference evidence="1 2" key="1">
    <citation type="submission" date="2018-11" db="EMBL/GenBank/DDBJ databases">
        <authorList>
            <consortium name="Pathogen Informatics"/>
        </authorList>
    </citation>
    <scope>NUCLEOTIDE SEQUENCE [LARGE SCALE GENOMIC DNA]</scope>
</reference>
<dbReference type="Proteomes" id="UP000270094">
    <property type="component" value="Unassembled WGS sequence"/>
</dbReference>
<name>A0A3P7M2H7_STRVU</name>
<proteinExistence type="predicted"/>
<evidence type="ECO:0000313" key="1">
    <source>
        <dbReference type="EMBL" id="VDM85492.1"/>
    </source>
</evidence>
<dbReference type="EMBL" id="UYYB01141107">
    <property type="protein sequence ID" value="VDM85492.1"/>
    <property type="molecule type" value="Genomic_DNA"/>
</dbReference>
<organism evidence="1 2">
    <name type="scientific">Strongylus vulgaris</name>
    <name type="common">Blood worm</name>
    <dbReference type="NCBI Taxonomy" id="40348"/>
    <lineage>
        <taxon>Eukaryota</taxon>
        <taxon>Metazoa</taxon>
        <taxon>Ecdysozoa</taxon>
        <taxon>Nematoda</taxon>
        <taxon>Chromadorea</taxon>
        <taxon>Rhabditida</taxon>
        <taxon>Rhabditina</taxon>
        <taxon>Rhabditomorpha</taxon>
        <taxon>Strongyloidea</taxon>
        <taxon>Strongylidae</taxon>
        <taxon>Strongylus</taxon>
    </lineage>
</organism>
<dbReference type="AlphaFoldDB" id="A0A3P7M2H7"/>
<dbReference type="OrthoDB" id="9972657at2759"/>
<protein>
    <submittedName>
        <fullName evidence="1">Uncharacterized protein</fullName>
    </submittedName>
</protein>
<accession>A0A3P7M2H7</accession>
<gene>
    <name evidence="1" type="ORF">SVUK_LOCUS20490</name>
</gene>
<keyword evidence="2" id="KW-1185">Reference proteome</keyword>
<sequence length="68" mass="7723">MFLQAARLSYVILNYDKLGFDAADFRANSRSGRCQVSVFYIRNRRSQSFCASSHSTQTLMTHTQPAEA</sequence>